<evidence type="ECO:0000313" key="7">
    <source>
        <dbReference type="Proteomes" id="UP001204142"/>
    </source>
</evidence>
<evidence type="ECO:0000259" key="5">
    <source>
        <dbReference type="PROSITE" id="PS50893"/>
    </source>
</evidence>
<dbReference type="GO" id="GO:0005524">
    <property type="term" value="F:ATP binding"/>
    <property type="evidence" value="ECO:0007669"/>
    <property type="project" value="UniProtKB-KW"/>
</dbReference>
<organism evidence="6 7">
    <name type="scientific">Limnobacter humi</name>
    <dbReference type="NCBI Taxonomy" id="1778671"/>
    <lineage>
        <taxon>Bacteria</taxon>
        <taxon>Pseudomonadati</taxon>
        <taxon>Pseudomonadota</taxon>
        <taxon>Betaproteobacteria</taxon>
        <taxon>Burkholderiales</taxon>
        <taxon>Burkholderiaceae</taxon>
        <taxon>Limnobacter</taxon>
    </lineage>
</organism>
<dbReference type="PROSITE" id="PS50893">
    <property type="entry name" value="ABC_TRANSPORTER_2"/>
    <property type="match status" value="1"/>
</dbReference>
<evidence type="ECO:0000256" key="1">
    <source>
        <dbReference type="ARBA" id="ARBA00022475"/>
    </source>
</evidence>
<dbReference type="SMART" id="SM00382">
    <property type="entry name" value="AAA"/>
    <property type="match status" value="1"/>
</dbReference>
<evidence type="ECO:0000313" key="6">
    <source>
        <dbReference type="EMBL" id="MCQ8896662.1"/>
    </source>
</evidence>
<dbReference type="PANTHER" id="PTHR43038:SF3">
    <property type="entry name" value="ABC TRANSPORTER G FAMILY MEMBER 20 ISOFORM X1"/>
    <property type="match status" value="1"/>
</dbReference>
<keyword evidence="2" id="KW-0997">Cell inner membrane</keyword>
<keyword evidence="1" id="KW-1003">Cell membrane</keyword>
<keyword evidence="4 6" id="KW-0067">ATP-binding</keyword>
<keyword evidence="2" id="KW-0472">Membrane</keyword>
<dbReference type="InterPro" id="IPR003439">
    <property type="entry name" value="ABC_transporter-like_ATP-bd"/>
</dbReference>
<reference evidence="6 7" key="1">
    <citation type="submission" date="2022-07" db="EMBL/GenBank/DDBJ databases">
        <authorList>
            <person name="Xamxidin M."/>
            <person name="Wu M."/>
        </authorList>
    </citation>
    <scope>NUCLEOTIDE SEQUENCE [LARGE SCALE GENOMIC DNA]</scope>
    <source>
        <strain evidence="6 7">NBRC 111650</strain>
    </source>
</reference>
<accession>A0ABT1WIW0</accession>
<dbReference type="InterPro" id="IPR003593">
    <property type="entry name" value="AAA+_ATPase"/>
</dbReference>
<evidence type="ECO:0000256" key="2">
    <source>
        <dbReference type="ARBA" id="ARBA00022519"/>
    </source>
</evidence>
<dbReference type="Pfam" id="PF00005">
    <property type="entry name" value="ABC_tran"/>
    <property type="match status" value="1"/>
</dbReference>
<comment type="caution">
    <text evidence="6">The sequence shown here is derived from an EMBL/GenBank/DDBJ whole genome shotgun (WGS) entry which is preliminary data.</text>
</comment>
<evidence type="ECO:0000256" key="4">
    <source>
        <dbReference type="ARBA" id="ARBA00022840"/>
    </source>
</evidence>
<dbReference type="EMBL" id="JANIGO010000003">
    <property type="protein sequence ID" value="MCQ8896662.1"/>
    <property type="molecule type" value="Genomic_DNA"/>
</dbReference>
<sequence>MSCNLVPALACHNLHFSWGPKATLEAVEFNLPPGSLVGLLGPNGAGKTTLISLIAGLIQPANGHVHLQGQDVRILGPKARSQLGFVFQSVSLDRFMRVRDNLHFAAGLQGLSRHASEQRLEALTTVFPIADLLNRTVAGLSGGQQRLVDIARALMHNPAVLILDEPTNALDVPSSQAVWNTLKALQFDSGLTILVATHRMDEAGSCDQVVFLNQGRVHWQGTPQEALDQMPNPELTSTRAVNLTDWFLWTLDQRQTP</sequence>
<dbReference type="Gene3D" id="3.40.50.300">
    <property type="entry name" value="P-loop containing nucleotide triphosphate hydrolases"/>
    <property type="match status" value="1"/>
</dbReference>
<dbReference type="Proteomes" id="UP001204142">
    <property type="component" value="Unassembled WGS sequence"/>
</dbReference>
<name>A0ABT1WIW0_9BURK</name>
<gene>
    <name evidence="6" type="ORF">NQT62_09485</name>
</gene>
<evidence type="ECO:0000256" key="3">
    <source>
        <dbReference type="ARBA" id="ARBA00022741"/>
    </source>
</evidence>
<dbReference type="InterPro" id="IPR017871">
    <property type="entry name" value="ABC_transporter-like_CS"/>
</dbReference>
<feature type="domain" description="ABC transporter" evidence="5">
    <location>
        <begin position="9"/>
        <end position="239"/>
    </location>
</feature>
<keyword evidence="3" id="KW-0547">Nucleotide-binding</keyword>
<dbReference type="PROSITE" id="PS00211">
    <property type="entry name" value="ABC_TRANSPORTER_1"/>
    <property type="match status" value="1"/>
</dbReference>
<dbReference type="RefSeq" id="WP_256764477.1">
    <property type="nucleotide sequence ID" value="NZ_JANIGO010000003.1"/>
</dbReference>
<dbReference type="SUPFAM" id="SSF52540">
    <property type="entry name" value="P-loop containing nucleoside triphosphate hydrolases"/>
    <property type="match status" value="1"/>
</dbReference>
<dbReference type="PANTHER" id="PTHR43038">
    <property type="entry name" value="ATP-BINDING CASSETTE, SUB-FAMILY H, MEMBER 1"/>
    <property type="match status" value="1"/>
</dbReference>
<keyword evidence="7" id="KW-1185">Reference proteome</keyword>
<dbReference type="InterPro" id="IPR027417">
    <property type="entry name" value="P-loop_NTPase"/>
</dbReference>
<proteinExistence type="predicted"/>
<protein>
    <submittedName>
        <fullName evidence="6">ABC transporter ATP-binding protein</fullName>
    </submittedName>
</protein>